<dbReference type="Gene3D" id="1.20.1280.50">
    <property type="match status" value="1"/>
</dbReference>
<dbReference type="PANTHER" id="PTHR47124:SF1">
    <property type="entry name" value="F-BOX PROTEIN SKIP8"/>
    <property type="match status" value="1"/>
</dbReference>
<dbReference type="Pfam" id="PF13474">
    <property type="entry name" value="SnoaL_3"/>
    <property type="match status" value="1"/>
</dbReference>
<dbReference type="AlphaFoldDB" id="A0A6N2JX97"/>
<feature type="region of interest" description="Disordered" evidence="1">
    <location>
        <begin position="461"/>
        <end position="484"/>
    </location>
</feature>
<evidence type="ECO:0000256" key="1">
    <source>
        <dbReference type="SAM" id="MobiDB-lite"/>
    </source>
</evidence>
<protein>
    <recommendedName>
        <fullName evidence="2">F-box domain-containing protein</fullName>
    </recommendedName>
</protein>
<dbReference type="InterPro" id="IPR037401">
    <property type="entry name" value="SnoaL-like"/>
</dbReference>
<organism evidence="3">
    <name type="scientific">Salix viminalis</name>
    <name type="common">Common osier</name>
    <name type="synonym">Basket willow</name>
    <dbReference type="NCBI Taxonomy" id="40686"/>
    <lineage>
        <taxon>Eukaryota</taxon>
        <taxon>Viridiplantae</taxon>
        <taxon>Streptophyta</taxon>
        <taxon>Embryophyta</taxon>
        <taxon>Tracheophyta</taxon>
        <taxon>Spermatophyta</taxon>
        <taxon>Magnoliopsida</taxon>
        <taxon>eudicotyledons</taxon>
        <taxon>Gunneridae</taxon>
        <taxon>Pentapetalae</taxon>
        <taxon>rosids</taxon>
        <taxon>fabids</taxon>
        <taxon>Malpighiales</taxon>
        <taxon>Salicaceae</taxon>
        <taxon>Saliceae</taxon>
        <taxon>Salix</taxon>
    </lineage>
</organism>
<dbReference type="InterPro" id="IPR036047">
    <property type="entry name" value="F-box-like_dom_sf"/>
</dbReference>
<dbReference type="Gene3D" id="3.10.450.50">
    <property type="match status" value="1"/>
</dbReference>
<dbReference type="PROSITE" id="PS50181">
    <property type="entry name" value="FBOX"/>
    <property type="match status" value="1"/>
</dbReference>
<gene>
    <name evidence="3" type="ORF">SVIM_LOCUS5010</name>
</gene>
<feature type="domain" description="F-box" evidence="2">
    <location>
        <begin position="100"/>
        <end position="146"/>
    </location>
</feature>
<reference evidence="3" key="1">
    <citation type="submission" date="2019-03" db="EMBL/GenBank/DDBJ databases">
        <authorList>
            <person name="Mank J."/>
            <person name="Almeida P."/>
        </authorList>
    </citation>
    <scope>NUCLEOTIDE SEQUENCE</scope>
    <source>
        <strain evidence="3">78183</strain>
    </source>
</reference>
<evidence type="ECO:0000259" key="2">
    <source>
        <dbReference type="PROSITE" id="PS50181"/>
    </source>
</evidence>
<feature type="region of interest" description="Disordered" evidence="1">
    <location>
        <begin position="366"/>
        <end position="394"/>
    </location>
</feature>
<dbReference type="InterPro" id="IPR032710">
    <property type="entry name" value="NTF2-like_dom_sf"/>
</dbReference>
<dbReference type="PANTHER" id="PTHR47124">
    <property type="entry name" value="F-BOX PROTEIN SKIP8"/>
    <property type="match status" value="1"/>
</dbReference>
<accession>A0A6N2JX97</accession>
<feature type="compositionally biased region" description="Low complexity" evidence="1">
    <location>
        <begin position="366"/>
        <end position="378"/>
    </location>
</feature>
<dbReference type="InterPro" id="IPR044260">
    <property type="entry name" value="SKIP8-like"/>
</dbReference>
<dbReference type="SUPFAM" id="SSF54427">
    <property type="entry name" value="NTF2-like"/>
    <property type="match status" value="1"/>
</dbReference>
<dbReference type="CDD" id="cd22117">
    <property type="entry name" value="F-box_FBXL4"/>
    <property type="match status" value="1"/>
</dbReference>
<proteinExistence type="predicted"/>
<sequence length="484" mass="53292">MEITAFNFTLSESFLIASSLTLLSLSLALLTLRSKSPISNLTVHSSTSTASTPKTRTCRCCCSCIGEVGSDKSKDSATAEKYVNGGGVDEDMVVDKHTGASMMEQLVPEITTHALSYLDYPSLCRLSMTNSLMRKAANDDNAWKALYHKDFTLEQGSVTPVIGWKAYYAVTRAIVNVNTEFFNIIRERSLQAMSQLWLNSDYVKCIHASGENFSGYNAVLQSWQFAFNWEQGLNFQVRDVRARVLTGMAWVTMKMYVQEMDNGPFNVTNVFEFHDGRWYMWGLTNVDVRFEAILQASGYHPFLVLRSAHKHSSLRGEGERMAITLFSFAAPHQTLSTRRSFTNCNSRFNSSTTTLIQYPSKSIIIPPSSSSSSSSSTSVMEDGPSPSSDALPATEDVDELPLSGCKGCGREEIENGCNGEGRIQGGIATVPGFGWWPIKAYRPCPGFLASGGRYRRQGQSMDEVAFGRGGKSTPVVIGDEGETR</sequence>
<dbReference type="InterPro" id="IPR001810">
    <property type="entry name" value="F-box_dom"/>
</dbReference>
<dbReference type="SUPFAM" id="SSF81383">
    <property type="entry name" value="F-box domain"/>
    <property type="match status" value="1"/>
</dbReference>
<name>A0A6N2JX97_SALVM</name>
<dbReference type="EMBL" id="CAADRP010000001">
    <property type="protein sequence ID" value="VFU20370.1"/>
    <property type="molecule type" value="Genomic_DNA"/>
</dbReference>
<dbReference type="Pfam" id="PF12937">
    <property type="entry name" value="F-box-like"/>
    <property type="match status" value="1"/>
</dbReference>
<evidence type="ECO:0000313" key="3">
    <source>
        <dbReference type="EMBL" id="VFU20370.1"/>
    </source>
</evidence>